<comment type="caution">
    <text evidence="9">The sequence shown here is derived from an EMBL/GenBank/DDBJ whole genome shotgun (WGS) entry which is preliminary data.</text>
</comment>
<dbReference type="SUPFAM" id="SSF54862">
    <property type="entry name" value="4Fe-4S ferredoxins"/>
    <property type="match status" value="1"/>
</dbReference>
<dbReference type="Proteomes" id="UP000295129">
    <property type="component" value="Unassembled WGS sequence"/>
</dbReference>
<keyword evidence="4" id="KW-0677">Repeat</keyword>
<accession>A0A4R6EG98</accession>
<evidence type="ECO:0000256" key="2">
    <source>
        <dbReference type="ARBA" id="ARBA00022485"/>
    </source>
</evidence>
<dbReference type="PROSITE" id="PS00198">
    <property type="entry name" value="4FE4S_FER_1"/>
    <property type="match status" value="2"/>
</dbReference>
<protein>
    <submittedName>
        <fullName evidence="9">4Fe-4S dicluster protein</fullName>
    </submittedName>
</protein>
<dbReference type="EMBL" id="SNVV01000001">
    <property type="protein sequence ID" value="TDN56833.1"/>
    <property type="molecule type" value="Genomic_DNA"/>
</dbReference>
<reference evidence="9 10" key="1">
    <citation type="submission" date="2019-03" db="EMBL/GenBank/DDBJ databases">
        <title>Genomic Encyclopedia of Type Strains, Phase IV (KMG-IV): sequencing the most valuable type-strain genomes for metagenomic binning, comparative biology and taxonomic classification.</title>
        <authorList>
            <person name="Goeker M."/>
        </authorList>
    </citation>
    <scope>NUCLEOTIDE SEQUENCE [LARGE SCALE GENOMIC DNA]</scope>
    <source>
        <strain evidence="9 10">DSM 12121</strain>
    </source>
</reference>
<evidence type="ECO:0000259" key="8">
    <source>
        <dbReference type="PROSITE" id="PS51379"/>
    </source>
</evidence>
<evidence type="ECO:0000256" key="1">
    <source>
        <dbReference type="ARBA" id="ARBA00022448"/>
    </source>
</evidence>
<dbReference type="AlphaFoldDB" id="A0A4R6EG98"/>
<keyword evidence="10" id="KW-1185">Reference proteome</keyword>
<name>A0A4R6EG98_9RHOO</name>
<keyword evidence="7" id="KW-0411">Iron-sulfur</keyword>
<evidence type="ECO:0000256" key="7">
    <source>
        <dbReference type="ARBA" id="ARBA00023014"/>
    </source>
</evidence>
<feature type="domain" description="4Fe-4S ferredoxin-type" evidence="8">
    <location>
        <begin position="1"/>
        <end position="30"/>
    </location>
</feature>
<dbReference type="Gene3D" id="3.30.70.20">
    <property type="match status" value="1"/>
</dbReference>
<organism evidence="9 10">
    <name type="scientific">Azoarcus indigens</name>
    <dbReference type="NCBI Taxonomy" id="29545"/>
    <lineage>
        <taxon>Bacteria</taxon>
        <taxon>Pseudomonadati</taxon>
        <taxon>Pseudomonadota</taxon>
        <taxon>Betaproteobacteria</taxon>
        <taxon>Rhodocyclales</taxon>
        <taxon>Zoogloeaceae</taxon>
        <taxon>Azoarcus</taxon>
    </lineage>
</organism>
<evidence type="ECO:0000256" key="5">
    <source>
        <dbReference type="ARBA" id="ARBA00022982"/>
    </source>
</evidence>
<dbReference type="InterPro" id="IPR017900">
    <property type="entry name" value="4Fe4S_Fe_S_CS"/>
</dbReference>
<keyword evidence="5" id="KW-0249">Electron transport</keyword>
<keyword evidence="1" id="KW-0813">Transport</keyword>
<keyword evidence="3" id="KW-0479">Metal-binding</keyword>
<evidence type="ECO:0000313" key="9">
    <source>
        <dbReference type="EMBL" id="TDN56833.1"/>
    </source>
</evidence>
<evidence type="ECO:0000256" key="4">
    <source>
        <dbReference type="ARBA" id="ARBA00022737"/>
    </source>
</evidence>
<dbReference type="GO" id="GO:0046872">
    <property type="term" value="F:metal ion binding"/>
    <property type="evidence" value="ECO:0007669"/>
    <property type="project" value="UniProtKB-KW"/>
</dbReference>
<evidence type="ECO:0000256" key="6">
    <source>
        <dbReference type="ARBA" id="ARBA00023004"/>
    </source>
</evidence>
<feature type="domain" description="4Fe-4S ferredoxin-type" evidence="8">
    <location>
        <begin position="31"/>
        <end position="61"/>
    </location>
</feature>
<dbReference type="PROSITE" id="PS51379">
    <property type="entry name" value="4FE4S_FER_2"/>
    <property type="match status" value="2"/>
</dbReference>
<dbReference type="OrthoDB" id="9781785at2"/>
<proteinExistence type="predicted"/>
<dbReference type="InterPro" id="IPR017896">
    <property type="entry name" value="4Fe4S_Fe-S-bd"/>
</dbReference>
<dbReference type="GO" id="GO:0051539">
    <property type="term" value="F:4 iron, 4 sulfur cluster binding"/>
    <property type="evidence" value="ECO:0007669"/>
    <property type="project" value="UniProtKB-KW"/>
</dbReference>
<dbReference type="Pfam" id="PF13187">
    <property type="entry name" value="Fer4_9"/>
    <property type="match status" value="1"/>
</dbReference>
<gene>
    <name evidence="9" type="ORF">C7389_101212</name>
</gene>
<keyword evidence="2" id="KW-0004">4Fe-4S</keyword>
<dbReference type="PANTHER" id="PTHR43687:SF6">
    <property type="entry name" value="L-ASPARTATE SEMIALDEHYDE SULFURTRANSFERASE IRON-SULFUR SUBUNIT"/>
    <property type="match status" value="1"/>
</dbReference>
<sequence length="95" mass="10431">MIELILDDRCIRCDKCVQVCPNEVFEAVPGDLPAIGRQADCHTCFLCEVYCPTEALYVSPYSTPESGLSADELEARGFIGSYVRTIGWAPGARRA</sequence>
<dbReference type="RefSeq" id="WP_133587488.1">
    <property type="nucleotide sequence ID" value="NZ_SNVV01000001.1"/>
</dbReference>
<evidence type="ECO:0000313" key="10">
    <source>
        <dbReference type="Proteomes" id="UP000295129"/>
    </source>
</evidence>
<evidence type="ECO:0000256" key="3">
    <source>
        <dbReference type="ARBA" id="ARBA00022723"/>
    </source>
</evidence>
<keyword evidence="6" id="KW-0408">Iron</keyword>
<dbReference type="InterPro" id="IPR050572">
    <property type="entry name" value="Fe-S_Ferredoxin"/>
</dbReference>
<dbReference type="PANTHER" id="PTHR43687">
    <property type="entry name" value="ADENYLYLSULFATE REDUCTASE, BETA SUBUNIT"/>
    <property type="match status" value="1"/>
</dbReference>